<evidence type="ECO:0008006" key="4">
    <source>
        <dbReference type="Google" id="ProtNLM"/>
    </source>
</evidence>
<keyword evidence="1" id="KW-1133">Transmembrane helix</keyword>
<feature type="transmembrane region" description="Helical" evidence="1">
    <location>
        <begin position="55"/>
        <end position="72"/>
    </location>
</feature>
<dbReference type="Proteomes" id="UP001501367">
    <property type="component" value="Unassembled WGS sequence"/>
</dbReference>
<protein>
    <recommendedName>
        <fullName evidence="4">YcxB-like protein domain-containing protein</fullName>
    </recommendedName>
</protein>
<name>A0ABP7FIK5_9FLAO</name>
<dbReference type="EMBL" id="BAABDT010000004">
    <property type="protein sequence ID" value="GAA3739153.1"/>
    <property type="molecule type" value="Genomic_DNA"/>
</dbReference>
<comment type="caution">
    <text evidence="2">The sequence shown here is derived from an EMBL/GenBank/DDBJ whole genome shotgun (WGS) entry which is preliminary data.</text>
</comment>
<evidence type="ECO:0000256" key="1">
    <source>
        <dbReference type="SAM" id="Phobius"/>
    </source>
</evidence>
<organism evidence="2 3">
    <name type="scientific">Flavobacterium ginsengisoli</name>
    <dbReference type="NCBI Taxonomy" id="871694"/>
    <lineage>
        <taxon>Bacteria</taxon>
        <taxon>Pseudomonadati</taxon>
        <taxon>Bacteroidota</taxon>
        <taxon>Flavobacteriia</taxon>
        <taxon>Flavobacteriales</taxon>
        <taxon>Flavobacteriaceae</taxon>
        <taxon>Flavobacterium</taxon>
    </lineage>
</organism>
<evidence type="ECO:0000313" key="2">
    <source>
        <dbReference type="EMBL" id="GAA3739153.1"/>
    </source>
</evidence>
<keyword evidence="1" id="KW-0472">Membrane</keyword>
<reference evidence="3" key="1">
    <citation type="journal article" date="2019" name="Int. J. Syst. Evol. Microbiol.">
        <title>The Global Catalogue of Microorganisms (GCM) 10K type strain sequencing project: providing services to taxonomists for standard genome sequencing and annotation.</title>
        <authorList>
            <consortium name="The Broad Institute Genomics Platform"/>
            <consortium name="The Broad Institute Genome Sequencing Center for Infectious Disease"/>
            <person name="Wu L."/>
            <person name="Ma J."/>
        </authorList>
    </citation>
    <scope>NUCLEOTIDE SEQUENCE [LARGE SCALE GENOMIC DNA]</scope>
    <source>
        <strain evidence="3">JCM 17336</strain>
    </source>
</reference>
<accession>A0ABP7FIK5</accession>
<keyword evidence="3" id="KW-1185">Reference proteome</keyword>
<keyword evidence="1" id="KW-0812">Transmembrane</keyword>
<gene>
    <name evidence="2" type="ORF">GCM10022422_23320</name>
</gene>
<dbReference type="RefSeq" id="WP_278021562.1">
    <property type="nucleotide sequence ID" value="NZ_BAABDT010000004.1"/>
</dbReference>
<sequence>MNIRDRYNIQETLHYFSLNPQKTSVTQSWWFLAGITAGVIALLLFFNYLGEEMRWVIGIFLVYFLIHFLYDIQIASKIQFTFDARNNIVYKTSPLISKKKIMNLDEAIIFVQSERGSWYYAVGARKSQFIKNYRISEGFTSGRKSDERQEAYENLILTKIRALLENANSNINN</sequence>
<evidence type="ECO:0000313" key="3">
    <source>
        <dbReference type="Proteomes" id="UP001501367"/>
    </source>
</evidence>
<feature type="transmembrane region" description="Helical" evidence="1">
    <location>
        <begin position="29"/>
        <end position="49"/>
    </location>
</feature>
<proteinExistence type="predicted"/>